<feature type="repeat" description="WD" evidence="3">
    <location>
        <begin position="1189"/>
        <end position="1230"/>
    </location>
</feature>
<dbReference type="SUPFAM" id="SSF50978">
    <property type="entry name" value="WD40 repeat-like"/>
    <property type="match status" value="1"/>
</dbReference>
<dbReference type="InterPro" id="IPR020472">
    <property type="entry name" value="WD40_PAC1"/>
</dbReference>
<dbReference type="PANTHER" id="PTHR22847:SF637">
    <property type="entry name" value="WD REPEAT DOMAIN 5B"/>
    <property type="match status" value="1"/>
</dbReference>
<dbReference type="InterPro" id="IPR001387">
    <property type="entry name" value="Cro/C1-type_HTH"/>
</dbReference>
<keyword evidence="6" id="KW-1185">Reference proteome</keyword>
<feature type="repeat" description="WD" evidence="3">
    <location>
        <begin position="710"/>
        <end position="751"/>
    </location>
</feature>
<dbReference type="RefSeq" id="WP_131892809.1">
    <property type="nucleotide sequence ID" value="NZ_SMKU01000051.1"/>
</dbReference>
<evidence type="ECO:0000256" key="2">
    <source>
        <dbReference type="ARBA" id="ARBA00022737"/>
    </source>
</evidence>
<protein>
    <recommendedName>
        <fullName evidence="4">HTH cro/C1-type domain-containing protein</fullName>
    </recommendedName>
</protein>
<dbReference type="PROSITE" id="PS50294">
    <property type="entry name" value="WD_REPEATS_REGION"/>
    <property type="match status" value="6"/>
</dbReference>
<gene>
    <name evidence="5" type="ORF">E1298_13160</name>
</gene>
<dbReference type="SMART" id="SM00320">
    <property type="entry name" value="WD40"/>
    <property type="match status" value="12"/>
</dbReference>
<feature type="repeat" description="WD" evidence="3">
    <location>
        <begin position="844"/>
        <end position="883"/>
    </location>
</feature>
<dbReference type="Gene3D" id="3.40.50.300">
    <property type="entry name" value="P-loop containing nucleotide triphosphate hydrolases"/>
    <property type="match status" value="1"/>
</dbReference>
<dbReference type="PANTHER" id="PTHR22847">
    <property type="entry name" value="WD40 REPEAT PROTEIN"/>
    <property type="match status" value="1"/>
</dbReference>
<keyword evidence="2" id="KW-0677">Repeat</keyword>
<evidence type="ECO:0000256" key="3">
    <source>
        <dbReference type="PROSITE-ProRule" id="PRU00221"/>
    </source>
</evidence>
<evidence type="ECO:0000259" key="4">
    <source>
        <dbReference type="SMART" id="SM00530"/>
    </source>
</evidence>
<feature type="repeat" description="WD" evidence="3">
    <location>
        <begin position="921"/>
        <end position="954"/>
    </location>
</feature>
<feature type="repeat" description="WD" evidence="3">
    <location>
        <begin position="966"/>
        <end position="997"/>
    </location>
</feature>
<accession>A0A4R5BXJ5</accession>
<dbReference type="Pfam" id="PF20703">
    <property type="entry name" value="nSTAND1"/>
    <property type="match status" value="1"/>
</dbReference>
<dbReference type="SMART" id="SM00530">
    <property type="entry name" value="HTH_XRE"/>
    <property type="match status" value="1"/>
</dbReference>
<dbReference type="InterPro" id="IPR027417">
    <property type="entry name" value="P-loop_NTPase"/>
</dbReference>
<dbReference type="InterPro" id="IPR019775">
    <property type="entry name" value="WD40_repeat_CS"/>
</dbReference>
<reference evidence="5 6" key="1">
    <citation type="submission" date="2019-03" db="EMBL/GenBank/DDBJ databases">
        <title>Draft genome sequences of novel Actinobacteria.</title>
        <authorList>
            <person name="Sahin N."/>
            <person name="Ay H."/>
            <person name="Saygin H."/>
        </authorList>
    </citation>
    <scope>NUCLEOTIDE SEQUENCE [LARGE SCALE GENOMIC DNA]</scope>
    <source>
        <strain evidence="5 6">H3C3</strain>
    </source>
</reference>
<comment type="caution">
    <text evidence="5">The sequence shown here is derived from an EMBL/GenBank/DDBJ whole genome shotgun (WGS) entry which is preliminary data.</text>
</comment>
<dbReference type="PROSITE" id="PS50082">
    <property type="entry name" value="WD_REPEATS_2"/>
    <property type="match status" value="10"/>
</dbReference>
<feature type="domain" description="HTH cro/C1-type" evidence="4">
    <location>
        <begin position="21"/>
        <end position="77"/>
    </location>
</feature>
<name>A0A4R5BXJ5_9ACTN</name>
<dbReference type="InterPro" id="IPR001680">
    <property type="entry name" value="WD40_rpt"/>
</dbReference>
<dbReference type="PRINTS" id="PR00320">
    <property type="entry name" value="GPROTEINBRPT"/>
</dbReference>
<dbReference type="Pfam" id="PF00400">
    <property type="entry name" value="WD40"/>
    <property type="match status" value="11"/>
</dbReference>
<feature type="repeat" description="WD" evidence="3">
    <location>
        <begin position="1055"/>
        <end position="1096"/>
    </location>
</feature>
<dbReference type="InterPro" id="IPR049052">
    <property type="entry name" value="nSTAND1"/>
</dbReference>
<evidence type="ECO:0000256" key="1">
    <source>
        <dbReference type="ARBA" id="ARBA00022574"/>
    </source>
</evidence>
<evidence type="ECO:0000313" key="6">
    <source>
        <dbReference type="Proteomes" id="UP000294513"/>
    </source>
</evidence>
<dbReference type="SUPFAM" id="SSF50998">
    <property type="entry name" value="Quinoprotein alcohol dehydrogenase-like"/>
    <property type="match status" value="1"/>
</dbReference>
<dbReference type="Proteomes" id="UP000294513">
    <property type="component" value="Unassembled WGS sequence"/>
</dbReference>
<dbReference type="InterPro" id="IPR015943">
    <property type="entry name" value="WD40/YVTN_repeat-like_dom_sf"/>
</dbReference>
<keyword evidence="1 3" id="KW-0853">WD repeat</keyword>
<evidence type="ECO:0000313" key="5">
    <source>
        <dbReference type="EMBL" id="TDD90403.1"/>
    </source>
</evidence>
<dbReference type="SUPFAM" id="SSF52540">
    <property type="entry name" value="P-loop containing nucleoside triphosphate hydrolases"/>
    <property type="match status" value="1"/>
</dbReference>
<dbReference type="CDD" id="cd00200">
    <property type="entry name" value="WD40"/>
    <property type="match status" value="2"/>
</dbReference>
<dbReference type="InterPro" id="IPR011047">
    <property type="entry name" value="Quinoprotein_ADH-like_sf"/>
</dbReference>
<dbReference type="AlphaFoldDB" id="A0A4R5BXJ5"/>
<feature type="repeat" description="WD" evidence="3">
    <location>
        <begin position="1011"/>
        <end position="1051"/>
    </location>
</feature>
<feature type="repeat" description="WD" evidence="3">
    <location>
        <begin position="799"/>
        <end position="833"/>
    </location>
</feature>
<feature type="repeat" description="WD" evidence="3">
    <location>
        <begin position="1144"/>
        <end position="1177"/>
    </location>
</feature>
<dbReference type="Gene3D" id="2.130.10.10">
    <property type="entry name" value="YVTN repeat-like/Quinoprotein amine dehydrogenase"/>
    <property type="match status" value="4"/>
</dbReference>
<feature type="repeat" description="WD" evidence="3">
    <location>
        <begin position="622"/>
        <end position="663"/>
    </location>
</feature>
<proteinExistence type="predicted"/>
<dbReference type="InterPro" id="IPR036322">
    <property type="entry name" value="WD40_repeat_dom_sf"/>
</dbReference>
<dbReference type="OrthoDB" id="414967at2"/>
<dbReference type="PROSITE" id="PS00678">
    <property type="entry name" value="WD_REPEATS_1"/>
    <property type="match status" value="5"/>
</dbReference>
<sequence>MPRPERPLSSESPPLLEFASDLRLLREKAGKPTYRQLSESAHYSVTVLAQAAAGRKLPSLAVTLAYVDACGGDVDEWRARWHSVAADLESAAAAAPAEKDRRPPFLGLAPFQPSDADRFFGRDELIDQLLRRVRQRRFVGVFGASGSGKSSLLRAGLLARAENRPTMIITPGPHPMDELALRLARATGRPAEEIRADLAADPANLHPRLQRALLAKRRHADALLIVDQFEETFTLCSDETERARFIEALVHAANRRGSRVRVVLGVRADFYGHCGRHPELAAALRDAQILVGPMSAAELHQAITKPAVAEGYVIESALVSRLIAEAAAQPASLPLVSHALLETWRRRRGTRLTVQGYEEAGGIQHAIARTAEEVYTSLDPEGRIAAKRIFLRLVSVEQDTADAKCCAGLHSFGESGTVTMVMERLAAARLIQLDDNCVQITHEALIRCWPRLRDWLTDDRESLRLHQQLAAAAETWEALQENPDALYRGTRLARAKEWADGNDGALTGRERRFLAAGLAAEAAEQATAATRTRRLRQAVVLLACLLLVAVTSVGYAVHSQRLVADQRNQALASNVITQAAAMRDENPPLALRLALAAHRLAPSQATRDSLFSTFAAPYATLLTGHRSDLVAIAYQPGKAVLATASWDRTAVLWDVRDINRPRRLATLTLPDSLKAVSFSSDGRLMATASGGAAQLWDVTDPARPARVSTFANATRTVGAVAFGPDGRIAATGNGDRTAQLWDLTDPRRPSSLAGFPAHAGPLGSPVFSPDGRRLLTVGGRTARLWDIGDRRSPRPLGRLSGHTGVVAGGAFSPTAPVVATASWDHSVRLWDISRPGDPVPLQVLRDHDALVWSVAFSPDGTTLASQGRTLRLWDVTRPGRAREVAVLPGGAYTTAFSPDGASIAVPGRAGLRLQDVRELPLADHRDVVAAVTFSPDGHTLATASWDRTVRLWDVTDPHRRSPLGVLTEAGGFVRSVDFSPDGRLLASGSDDGNTRVYAVADPRRPVLRATLPAKDGEVTAVAISPDGRLLAAGSERTISLWDLTEPASPRRLTQIPAHGRGVHTVGFSRDGRVLSTSGGADAGRLWDVTDPAVPRELPFPFRGDEIPSQAFSADGTLLATIADRQTVRLVDIRDIRRPRQVALLTGHSGTVYAGAFTPDGRRLATSGADHTAKLWDIGDPRRPALIGTFSGHTSDVPTVAFSPDGHTMATGSNDYTVKLWETDLGRITARICALATTGISDADWKRYFPGVPHRDPCANR</sequence>
<organism evidence="5 6">
    <name type="scientific">Actinomadura rubrisoli</name>
    <dbReference type="NCBI Taxonomy" id="2530368"/>
    <lineage>
        <taxon>Bacteria</taxon>
        <taxon>Bacillati</taxon>
        <taxon>Actinomycetota</taxon>
        <taxon>Actinomycetes</taxon>
        <taxon>Streptosporangiales</taxon>
        <taxon>Thermomonosporaceae</taxon>
        <taxon>Actinomadura</taxon>
    </lineage>
</organism>
<dbReference type="EMBL" id="SMKU01000051">
    <property type="protein sequence ID" value="TDD90403.1"/>
    <property type="molecule type" value="Genomic_DNA"/>
</dbReference>